<comment type="catalytic activity">
    <reaction evidence="1">
        <text>Hydrolysis of alkylated DNA, releasing 3-methyladenine, 3-methylguanine, 7-methylguanine and 7-methyladenine.</text>
        <dbReference type="EC" id="3.2.2.21"/>
    </reaction>
</comment>
<dbReference type="PANTHER" id="PTHR10429:SF0">
    <property type="entry name" value="DNA-3-METHYLADENINE GLYCOSYLASE"/>
    <property type="match status" value="1"/>
</dbReference>
<evidence type="ECO:0000256" key="4">
    <source>
        <dbReference type="ARBA" id="ARBA00012000"/>
    </source>
</evidence>
<dbReference type="Proteomes" id="UP000625711">
    <property type="component" value="Unassembled WGS sequence"/>
</dbReference>
<accession>A0A834IA24</accession>
<dbReference type="AlphaFoldDB" id="A0A834IA24"/>
<sequence>MALHCASKRLVKKDFNISCQEMAFFLLGKILVRQLDNGTILKGRIVETECYLGNEDKASKSYNGRRTPANEPMYMPFEPGAAVLLRSLEPIVGMEEMKQFRQGKRASEITKPEKLCDGPSKLCISMDIKKDNCNKLDLGDPDNNMLWVEDDFLMNPDHLSVVKTSRIGIESAGEEWAQKPLRFYIAGDTNFVIWKN</sequence>
<dbReference type="CDD" id="cd00540">
    <property type="entry name" value="AAG"/>
    <property type="match status" value="1"/>
</dbReference>
<evidence type="ECO:0000313" key="10">
    <source>
        <dbReference type="Proteomes" id="UP000625711"/>
    </source>
</evidence>
<protein>
    <recommendedName>
        <fullName evidence="4">DNA-3-methyladenine glycosylase II</fullName>
        <ecNumber evidence="4">3.2.2.21</ecNumber>
    </recommendedName>
    <alternativeName>
        <fullName evidence="8">3-methyladenine DNA glycosidase</fullName>
    </alternativeName>
</protein>
<keyword evidence="7" id="KW-0234">DNA repair</keyword>
<dbReference type="EC" id="3.2.2.21" evidence="4"/>
<comment type="caution">
    <text evidence="9">The sequence shown here is derived from an EMBL/GenBank/DDBJ whole genome shotgun (WGS) entry which is preliminary data.</text>
</comment>
<dbReference type="Gene3D" id="3.10.300.10">
    <property type="entry name" value="Methylpurine-DNA glycosylase (MPG)"/>
    <property type="match status" value="2"/>
</dbReference>
<name>A0A834IA24_RHYFE</name>
<keyword evidence="5" id="KW-0227">DNA damage</keyword>
<dbReference type="GO" id="GO:0006284">
    <property type="term" value="P:base-excision repair"/>
    <property type="evidence" value="ECO:0007669"/>
    <property type="project" value="InterPro"/>
</dbReference>
<evidence type="ECO:0000256" key="1">
    <source>
        <dbReference type="ARBA" id="ARBA00000086"/>
    </source>
</evidence>
<evidence type="ECO:0000256" key="7">
    <source>
        <dbReference type="ARBA" id="ARBA00023204"/>
    </source>
</evidence>
<dbReference type="PANTHER" id="PTHR10429">
    <property type="entry name" value="DNA-3-METHYLADENINE GLYCOSYLASE"/>
    <property type="match status" value="1"/>
</dbReference>
<keyword evidence="10" id="KW-1185">Reference proteome</keyword>
<dbReference type="InterPro" id="IPR011034">
    <property type="entry name" value="Formyl_transferase-like_C_sf"/>
</dbReference>
<dbReference type="GO" id="GO:0003905">
    <property type="term" value="F:alkylbase DNA N-glycosylase activity"/>
    <property type="evidence" value="ECO:0007669"/>
    <property type="project" value="UniProtKB-EC"/>
</dbReference>
<keyword evidence="6" id="KW-0378">Hydrolase</keyword>
<evidence type="ECO:0000313" key="9">
    <source>
        <dbReference type="EMBL" id="KAF7274075.1"/>
    </source>
</evidence>
<reference evidence="9" key="1">
    <citation type="submission" date="2020-08" db="EMBL/GenBank/DDBJ databases">
        <title>Genome sequencing and assembly of the red palm weevil Rhynchophorus ferrugineus.</title>
        <authorList>
            <person name="Dias G.B."/>
            <person name="Bergman C.M."/>
            <person name="Manee M."/>
        </authorList>
    </citation>
    <scope>NUCLEOTIDE SEQUENCE</scope>
    <source>
        <strain evidence="9">AA-2017</strain>
        <tissue evidence="9">Whole larva</tissue>
    </source>
</reference>
<proteinExistence type="inferred from homology"/>
<dbReference type="OrthoDB" id="10254570at2759"/>
<evidence type="ECO:0000256" key="8">
    <source>
        <dbReference type="ARBA" id="ARBA00033426"/>
    </source>
</evidence>
<dbReference type="InterPro" id="IPR036995">
    <property type="entry name" value="MPG_sf"/>
</dbReference>
<organism evidence="9 10">
    <name type="scientific">Rhynchophorus ferrugineus</name>
    <name type="common">Red palm weevil</name>
    <name type="synonym">Curculio ferrugineus</name>
    <dbReference type="NCBI Taxonomy" id="354439"/>
    <lineage>
        <taxon>Eukaryota</taxon>
        <taxon>Metazoa</taxon>
        <taxon>Ecdysozoa</taxon>
        <taxon>Arthropoda</taxon>
        <taxon>Hexapoda</taxon>
        <taxon>Insecta</taxon>
        <taxon>Pterygota</taxon>
        <taxon>Neoptera</taxon>
        <taxon>Endopterygota</taxon>
        <taxon>Coleoptera</taxon>
        <taxon>Polyphaga</taxon>
        <taxon>Cucujiformia</taxon>
        <taxon>Curculionidae</taxon>
        <taxon>Dryophthorinae</taxon>
        <taxon>Rhynchophorus</taxon>
    </lineage>
</organism>
<comment type="function">
    <text evidence="2">Hydrolysis of the deoxyribose N-glycosidic bond to excise 3-methyladenine, and 7-methylguanine from the damaged DNA polymer formed by alkylation lesions.</text>
</comment>
<gene>
    <name evidence="9" type="ORF">GWI33_013237</name>
</gene>
<dbReference type="GO" id="GO:0003677">
    <property type="term" value="F:DNA binding"/>
    <property type="evidence" value="ECO:0007669"/>
    <property type="project" value="InterPro"/>
</dbReference>
<evidence type="ECO:0000256" key="6">
    <source>
        <dbReference type="ARBA" id="ARBA00022801"/>
    </source>
</evidence>
<dbReference type="HAMAP" id="MF_00527">
    <property type="entry name" value="3MGH"/>
    <property type="match status" value="1"/>
</dbReference>
<dbReference type="SUPFAM" id="SSF50486">
    <property type="entry name" value="FMT C-terminal domain-like"/>
    <property type="match status" value="1"/>
</dbReference>
<evidence type="ECO:0000256" key="2">
    <source>
        <dbReference type="ARBA" id="ARBA00002421"/>
    </source>
</evidence>
<dbReference type="Pfam" id="PF02245">
    <property type="entry name" value="Pur_DNA_glyco"/>
    <property type="match status" value="2"/>
</dbReference>
<dbReference type="InterPro" id="IPR003180">
    <property type="entry name" value="MPG"/>
</dbReference>
<dbReference type="EMBL" id="JAACXV010013104">
    <property type="protein sequence ID" value="KAF7274075.1"/>
    <property type="molecule type" value="Genomic_DNA"/>
</dbReference>
<evidence type="ECO:0000256" key="5">
    <source>
        <dbReference type="ARBA" id="ARBA00022763"/>
    </source>
</evidence>
<comment type="similarity">
    <text evidence="3">Belongs to the DNA glycosylase MPG family.</text>
</comment>
<evidence type="ECO:0000256" key="3">
    <source>
        <dbReference type="ARBA" id="ARBA00009232"/>
    </source>
</evidence>